<reference evidence="2" key="1">
    <citation type="submission" date="2022-11" db="UniProtKB">
        <authorList>
            <consortium name="WormBaseParasite"/>
        </authorList>
    </citation>
    <scope>IDENTIFICATION</scope>
</reference>
<evidence type="ECO:0000313" key="2">
    <source>
        <dbReference type="WBParaSite" id="ES5_v2.g19095.t1"/>
    </source>
</evidence>
<sequence>MQLQIWDTAGQERFRSITQSYYRSAHAIVLVFDVCCQPSFDCLSEWLSEIEQYANRKVLKIIVGNKIDKDDEREVPERIAKSFANEHGFDYFLETSALDATNVENLFQEVAQRLTEAMEFNDERNKNMSGRGTPRKRKAMTPASEPLSPEGDGDDYQMKRQRNNVAVCKTRQKKRQEEQETNEKVNKLKEENEVLERKVEAMKSELKLLKEMIVAVAPGSEKK</sequence>
<organism evidence="1 2">
    <name type="scientific">Panagrolaimus sp. ES5</name>
    <dbReference type="NCBI Taxonomy" id="591445"/>
    <lineage>
        <taxon>Eukaryota</taxon>
        <taxon>Metazoa</taxon>
        <taxon>Ecdysozoa</taxon>
        <taxon>Nematoda</taxon>
        <taxon>Chromadorea</taxon>
        <taxon>Rhabditida</taxon>
        <taxon>Tylenchina</taxon>
        <taxon>Panagrolaimomorpha</taxon>
        <taxon>Panagrolaimoidea</taxon>
        <taxon>Panagrolaimidae</taxon>
        <taxon>Panagrolaimus</taxon>
    </lineage>
</organism>
<protein>
    <submittedName>
        <fullName evidence="2">BZIP domain-containing protein</fullName>
    </submittedName>
</protein>
<accession>A0AC34FP42</accession>
<evidence type="ECO:0000313" key="1">
    <source>
        <dbReference type="Proteomes" id="UP000887579"/>
    </source>
</evidence>
<proteinExistence type="predicted"/>
<name>A0AC34FP42_9BILA</name>
<dbReference type="WBParaSite" id="ES5_v2.g19095.t1">
    <property type="protein sequence ID" value="ES5_v2.g19095.t1"/>
    <property type="gene ID" value="ES5_v2.g19095"/>
</dbReference>
<dbReference type="Proteomes" id="UP000887579">
    <property type="component" value="Unplaced"/>
</dbReference>